<keyword evidence="3 4" id="KW-0456">Lyase</keyword>
<comment type="pathway">
    <text evidence="4">Quinol/quinone metabolism; menaquinone biosynthesis.</text>
</comment>
<gene>
    <name evidence="4" type="primary">menC</name>
    <name evidence="6" type="ORF">GCM10009755_21600</name>
</gene>
<protein>
    <recommendedName>
        <fullName evidence="4">o-succinylbenzoate synthase</fullName>
        <shortName evidence="4">OSB synthase</shortName>
        <shortName evidence="4">OSBS</shortName>
        <ecNumber evidence="4">4.2.1.113</ecNumber>
    </recommendedName>
    <alternativeName>
        <fullName evidence="4">4-(2'-carboxyphenyl)-4-oxybutyric acid synthase</fullName>
    </alternativeName>
    <alternativeName>
        <fullName evidence="4">o-succinylbenzoic acid synthase</fullName>
    </alternativeName>
</protein>
<dbReference type="EMBL" id="BAAANO010000020">
    <property type="protein sequence ID" value="GAA2010228.1"/>
    <property type="molecule type" value="Genomic_DNA"/>
</dbReference>
<dbReference type="PANTHER" id="PTHR48073:SF2">
    <property type="entry name" value="O-SUCCINYLBENZOATE SYNTHASE"/>
    <property type="match status" value="1"/>
</dbReference>
<keyword evidence="7" id="KW-1185">Reference proteome</keyword>
<proteinExistence type="inferred from homology"/>
<dbReference type="RefSeq" id="WP_344309595.1">
    <property type="nucleotide sequence ID" value="NZ_BAAANO010000020.1"/>
</dbReference>
<sequence>MIDPALSTVLSSASDPREVFDRIAVVSLPMVTRFRGITVREAMLLRGPAGWAEFSPFLEYVPAEASRWLLAALEYATNEVPTPLHDTVPVNGTVPACTPAEVPAVVARYDGVSTFKIKVAEHGLDSLPEDLARISAVRDAAPEALLRLDANGKYADLGQGQQALRAFAEFDLQYIEQPVMPVEGLAEIRAWIADEGLPLRIAADESIRKAEDPYRVAALGAADVVIVKVQPLGGVQAALRVVEGTGLPAVVSSALDTSVGLSAGTALAAALPGERLACGLGTSSLFESDVVTSPLRAHGGVLPVGRVAPEDALLTRFRAEPAREEHWRRRLGECWDVLRAEAGC</sequence>
<dbReference type="InterPro" id="IPR029065">
    <property type="entry name" value="Enolase_C-like"/>
</dbReference>
<feature type="domain" description="Mandelate racemase/muconate lactonizing enzyme C-terminal" evidence="5">
    <location>
        <begin position="99"/>
        <end position="192"/>
    </location>
</feature>
<dbReference type="InterPro" id="IPR036849">
    <property type="entry name" value="Enolase-like_C_sf"/>
</dbReference>
<evidence type="ECO:0000256" key="1">
    <source>
        <dbReference type="ARBA" id="ARBA00022723"/>
    </source>
</evidence>
<evidence type="ECO:0000313" key="7">
    <source>
        <dbReference type="Proteomes" id="UP001500755"/>
    </source>
</evidence>
<dbReference type="Proteomes" id="UP001500755">
    <property type="component" value="Unassembled WGS sequence"/>
</dbReference>
<dbReference type="Gene3D" id="3.20.20.120">
    <property type="entry name" value="Enolase-like C-terminal domain"/>
    <property type="match status" value="1"/>
</dbReference>
<comment type="cofactor">
    <cofactor evidence="4">
        <name>a divalent metal cation</name>
        <dbReference type="ChEBI" id="CHEBI:60240"/>
    </cofactor>
</comment>
<keyword evidence="1 4" id="KW-0479">Metal-binding</keyword>
<dbReference type="SFLD" id="SFLDG00180">
    <property type="entry name" value="muconate_cycloisomerase"/>
    <property type="match status" value="1"/>
</dbReference>
<comment type="pathway">
    <text evidence="4">Quinol/quinone metabolism; 1,4-dihydroxy-2-naphthoate biosynthesis; 1,4-dihydroxy-2-naphthoate from chorismate: step 4/7.</text>
</comment>
<dbReference type="SMART" id="SM00922">
    <property type="entry name" value="MR_MLE"/>
    <property type="match status" value="1"/>
</dbReference>
<dbReference type="SFLD" id="SFLDF00009">
    <property type="entry name" value="o-succinylbenzoate_synthase"/>
    <property type="match status" value="1"/>
</dbReference>
<keyword evidence="4" id="KW-0474">Menaquinone biosynthesis</keyword>
<feature type="active site" description="Proton acceptor" evidence="4">
    <location>
        <position position="228"/>
    </location>
</feature>
<dbReference type="HAMAP" id="MF_00470">
    <property type="entry name" value="MenC_1"/>
    <property type="match status" value="1"/>
</dbReference>
<evidence type="ECO:0000256" key="2">
    <source>
        <dbReference type="ARBA" id="ARBA00022842"/>
    </source>
</evidence>
<dbReference type="CDD" id="cd03320">
    <property type="entry name" value="OSBS"/>
    <property type="match status" value="1"/>
</dbReference>
<evidence type="ECO:0000256" key="4">
    <source>
        <dbReference type="HAMAP-Rule" id="MF_00470"/>
    </source>
</evidence>
<dbReference type="Pfam" id="PF18374">
    <property type="entry name" value="Enolase_like_N"/>
    <property type="match status" value="1"/>
</dbReference>
<dbReference type="Pfam" id="PF13378">
    <property type="entry name" value="MR_MLE_C"/>
    <property type="match status" value="1"/>
</dbReference>
<evidence type="ECO:0000313" key="6">
    <source>
        <dbReference type="EMBL" id="GAA2010228.1"/>
    </source>
</evidence>
<dbReference type="InterPro" id="IPR013342">
    <property type="entry name" value="Mandelate_racemase_C"/>
</dbReference>
<dbReference type="InterPro" id="IPR010196">
    <property type="entry name" value="OSB_synthase_MenC1"/>
</dbReference>
<feature type="binding site" evidence="4">
    <location>
        <position position="176"/>
    </location>
    <ligand>
        <name>Mg(2+)</name>
        <dbReference type="ChEBI" id="CHEBI:18420"/>
    </ligand>
</feature>
<feature type="active site" description="Proton donor" evidence="4">
    <location>
        <position position="118"/>
    </location>
</feature>
<dbReference type="SUPFAM" id="SSF51604">
    <property type="entry name" value="Enolase C-terminal domain-like"/>
    <property type="match status" value="1"/>
</dbReference>
<dbReference type="EC" id="4.2.1.113" evidence="4"/>
<evidence type="ECO:0000256" key="3">
    <source>
        <dbReference type="ARBA" id="ARBA00023239"/>
    </source>
</evidence>
<reference evidence="7" key="1">
    <citation type="journal article" date="2019" name="Int. J. Syst. Evol. Microbiol.">
        <title>The Global Catalogue of Microorganisms (GCM) 10K type strain sequencing project: providing services to taxonomists for standard genome sequencing and annotation.</title>
        <authorList>
            <consortium name="The Broad Institute Genomics Platform"/>
            <consortium name="The Broad Institute Genome Sequencing Center for Infectious Disease"/>
            <person name="Wu L."/>
            <person name="Ma J."/>
        </authorList>
    </citation>
    <scope>NUCLEOTIDE SEQUENCE [LARGE SCALE GENOMIC DNA]</scope>
    <source>
        <strain evidence="7">JCM 14546</strain>
    </source>
</reference>
<comment type="caution">
    <text evidence="6">The sequence shown here is derived from an EMBL/GenBank/DDBJ whole genome shotgun (WGS) entry which is preliminary data.</text>
</comment>
<name>A0ABP5EYZ3_9MICO</name>
<keyword evidence="2 4" id="KW-0460">Magnesium</keyword>
<comment type="similarity">
    <text evidence="4">Belongs to the mandelate racemase/muconate lactonizing enzyme family. MenC type 1 subfamily.</text>
</comment>
<evidence type="ECO:0000259" key="5">
    <source>
        <dbReference type="SMART" id="SM00922"/>
    </source>
</evidence>
<comment type="function">
    <text evidence="4">Converts 2-succinyl-6-hydroxy-2,4-cyclohexadiene-1-carboxylate (SHCHC) to 2-succinylbenzoate (OSB).</text>
</comment>
<organism evidence="6 7">
    <name type="scientific">Brevibacterium samyangense</name>
    <dbReference type="NCBI Taxonomy" id="366888"/>
    <lineage>
        <taxon>Bacteria</taxon>
        <taxon>Bacillati</taxon>
        <taxon>Actinomycetota</taxon>
        <taxon>Actinomycetes</taxon>
        <taxon>Micrococcales</taxon>
        <taxon>Brevibacteriaceae</taxon>
        <taxon>Brevibacterium</taxon>
    </lineage>
</organism>
<accession>A0ABP5EYZ3</accession>
<feature type="binding site" evidence="4">
    <location>
        <position position="149"/>
    </location>
    <ligand>
        <name>Mg(2+)</name>
        <dbReference type="ChEBI" id="CHEBI:18420"/>
    </ligand>
</feature>
<comment type="catalytic activity">
    <reaction evidence="4">
        <text>(1R,6R)-6-hydroxy-2-succinyl-cyclohexa-2,4-diene-1-carboxylate = 2-succinylbenzoate + H2O</text>
        <dbReference type="Rhea" id="RHEA:10196"/>
        <dbReference type="ChEBI" id="CHEBI:15377"/>
        <dbReference type="ChEBI" id="CHEBI:18325"/>
        <dbReference type="ChEBI" id="CHEBI:58689"/>
        <dbReference type="EC" id="4.2.1.113"/>
    </reaction>
</comment>
<dbReference type="PANTHER" id="PTHR48073">
    <property type="entry name" value="O-SUCCINYLBENZOATE SYNTHASE-RELATED"/>
    <property type="match status" value="1"/>
</dbReference>
<feature type="binding site" evidence="4">
    <location>
        <position position="204"/>
    </location>
    <ligand>
        <name>Mg(2+)</name>
        <dbReference type="ChEBI" id="CHEBI:18420"/>
    </ligand>
</feature>
<dbReference type="SFLD" id="SFLDS00001">
    <property type="entry name" value="Enolase"/>
    <property type="match status" value="1"/>
</dbReference>
<dbReference type="NCBIfam" id="NF002782">
    <property type="entry name" value="PRK02901.1"/>
    <property type="match status" value="1"/>
</dbReference>